<dbReference type="Proteomes" id="UP000655225">
    <property type="component" value="Unassembled WGS sequence"/>
</dbReference>
<keyword evidence="12" id="KW-1185">Reference proteome</keyword>
<evidence type="ECO:0000256" key="3">
    <source>
        <dbReference type="ARBA" id="ARBA00022527"/>
    </source>
</evidence>
<evidence type="ECO:0000256" key="2">
    <source>
        <dbReference type="ARBA" id="ARBA00012513"/>
    </source>
</evidence>
<name>A0A834YFV8_TETSI</name>
<dbReference type="InterPro" id="IPR008271">
    <property type="entry name" value="Ser/Thr_kinase_AS"/>
</dbReference>
<dbReference type="Gene3D" id="1.10.510.10">
    <property type="entry name" value="Transferase(Phosphotransferase) domain 1"/>
    <property type="match status" value="1"/>
</dbReference>
<comment type="catalytic activity">
    <reaction evidence="8">
        <text>L-threonyl-[protein] + ATP = O-phospho-L-threonyl-[protein] + ADP + H(+)</text>
        <dbReference type="Rhea" id="RHEA:46608"/>
        <dbReference type="Rhea" id="RHEA-COMP:11060"/>
        <dbReference type="Rhea" id="RHEA-COMP:11605"/>
        <dbReference type="ChEBI" id="CHEBI:15378"/>
        <dbReference type="ChEBI" id="CHEBI:30013"/>
        <dbReference type="ChEBI" id="CHEBI:30616"/>
        <dbReference type="ChEBI" id="CHEBI:61977"/>
        <dbReference type="ChEBI" id="CHEBI:456216"/>
        <dbReference type="EC" id="2.7.11.1"/>
    </reaction>
</comment>
<keyword evidence="4" id="KW-0808">Transferase</keyword>
<keyword evidence="7" id="KW-0067">ATP-binding</keyword>
<dbReference type="AlphaFoldDB" id="A0A834YFV8"/>
<comment type="caution">
    <text evidence="11">The sequence shown here is derived from an EMBL/GenBank/DDBJ whole genome shotgun (WGS) entry which is preliminary data.</text>
</comment>
<dbReference type="PANTHER" id="PTHR45637">
    <property type="entry name" value="FLIPPASE KINASE 1-RELATED"/>
    <property type="match status" value="1"/>
</dbReference>
<evidence type="ECO:0000256" key="7">
    <source>
        <dbReference type="ARBA" id="ARBA00022840"/>
    </source>
</evidence>
<gene>
    <name evidence="11" type="ORF">HHK36_030063</name>
</gene>
<dbReference type="GO" id="GO:0004674">
    <property type="term" value="F:protein serine/threonine kinase activity"/>
    <property type="evidence" value="ECO:0007669"/>
    <property type="project" value="UniProtKB-KW"/>
</dbReference>
<comment type="catalytic activity">
    <reaction evidence="9">
        <text>L-seryl-[protein] + ATP = O-phospho-L-seryl-[protein] + ADP + H(+)</text>
        <dbReference type="Rhea" id="RHEA:17989"/>
        <dbReference type="Rhea" id="RHEA-COMP:9863"/>
        <dbReference type="Rhea" id="RHEA-COMP:11604"/>
        <dbReference type="ChEBI" id="CHEBI:15378"/>
        <dbReference type="ChEBI" id="CHEBI:29999"/>
        <dbReference type="ChEBI" id="CHEBI:30616"/>
        <dbReference type="ChEBI" id="CHEBI:83421"/>
        <dbReference type="ChEBI" id="CHEBI:456216"/>
        <dbReference type="EC" id="2.7.11.1"/>
    </reaction>
</comment>
<dbReference type="Pfam" id="PF00069">
    <property type="entry name" value="Pkinase"/>
    <property type="match status" value="1"/>
</dbReference>
<keyword evidence="6" id="KW-0418">Kinase</keyword>
<evidence type="ECO:0000256" key="5">
    <source>
        <dbReference type="ARBA" id="ARBA00022741"/>
    </source>
</evidence>
<dbReference type="GO" id="GO:0005524">
    <property type="term" value="F:ATP binding"/>
    <property type="evidence" value="ECO:0007669"/>
    <property type="project" value="UniProtKB-KW"/>
</dbReference>
<reference evidence="11 12" key="1">
    <citation type="submission" date="2020-04" db="EMBL/GenBank/DDBJ databases">
        <title>Plant Genome Project.</title>
        <authorList>
            <person name="Zhang R.-G."/>
        </authorList>
    </citation>
    <scope>NUCLEOTIDE SEQUENCE [LARGE SCALE GENOMIC DNA]</scope>
    <source>
        <strain evidence="11">YNK0</strain>
        <tissue evidence="11">Leaf</tissue>
    </source>
</reference>
<keyword evidence="5" id="KW-0547">Nucleotide-binding</keyword>
<evidence type="ECO:0000313" key="11">
    <source>
        <dbReference type="EMBL" id="KAF8378714.1"/>
    </source>
</evidence>
<organism evidence="11 12">
    <name type="scientific">Tetracentron sinense</name>
    <name type="common">Spur-leaf</name>
    <dbReference type="NCBI Taxonomy" id="13715"/>
    <lineage>
        <taxon>Eukaryota</taxon>
        <taxon>Viridiplantae</taxon>
        <taxon>Streptophyta</taxon>
        <taxon>Embryophyta</taxon>
        <taxon>Tracheophyta</taxon>
        <taxon>Spermatophyta</taxon>
        <taxon>Magnoliopsida</taxon>
        <taxon>Trochodendrales</taxon>
        <taxon>Trochodendraceae</taxon>
        <taxon>Tetracentron</taxon>
    </lineage>
</organism>
<dbReference type="EMBL" id="JABCRI010000023">
    <property type="protein sequence ID" value="KAF8378714.1"/>
    <property type="molecule type" value="Genomic_DNA"/>
</dbReference>
<protein>
    <recommendedName>
        <fullName evidence="2">non-specific serine/threonine protein kinase</fullName>
        <ecNumber evidence="2">2.7.11.1</ecNumber>
    </recommendedName>
</protein>
<evidence type="ECO:0000313" key="12">
    <source>
        <dbReference type="Proteomes" id="UP000655225"/>
    </source>
</evidence>
<dbReference type="InterPro" id="IPR011009">
    <property type="entry name" value="Kinase-like_dom_sf"/>
</dbReference>
<evidence type="ECO:0000256" key="9">
    <source>
        <dbReference type="ARBA" id="ARBA00048679"/>
    </source>
</evidence>
<evidence type="ECO:0000256" key="6">
    <source>
        <dbReference type="ARBA" id="ARBA00022777"/>
    </source>
</evidence>
<evidence type="ECO:0000256" key="8">
    <source>
        <dbReference type="ARBA" id="ARBA00047899"/>
    </source>
</evidence>
<dbReference type="OrthoDB" id="1752352at2759"/>
<accession>A0A834YFV8</accession>
<dbReference type="FunFam" id="1.10.510.10:FF:000294">
    <property type="entry name" value="Serine/threonine-protein kinase OXI1"/>
    <property type="match status" value="1"/>
</dbReference>
<evidence type="ECO:0000256" key="4">
    <source>
        <dbReference type="ARBA" id="ARBA00022679"/>
    </source>
</evidence>
<dbReference type="InterPro" id="IPR000719">
    <property type="entry name" value="Prot_kinase_dom"/>
</dbReference>
<evidence type="ECO:0000259" key="10">
    <source>
        <dbReference type="PROSITE" id="PS50011"/>
    </source>
</evidence>
<sequence length="267" mass="30504">MGDGDDFIGELDLNKLTDCSFSTSFIRFYVVKFVCALEYLHRNGIVYRDLKPKNVLIQQSGRVTLTDFNLSQTLSPRMKKPLKMSESREMELGDIRWVCLPEKIRQAAVPRKPKNRSVSSLLEEEDIFKFQFVGKWIGSKNYFSIESFGVHSPSLFLFGFLAGKKYPSLSCTISLPLAKVLPPSLSTWIESECSQMSSLIQQPMTDREIINCVLDGFDLDYNVVVNTVQTKITTPSFKEIYNMLLNREKRLEVYHSSQQQPTTALLA</sequence>
<feature type="domain" description="Protein kinase" evidence="10">
    <location>
        <begin position="1"/>
        <end position="224"/>
    </location>
</feature>
<dbReference type="SUPFAM" id="SSF56112">
    <property type="entry name" value="Protein kinase-like (PK-like)"/>
    <property type="match status" value="1"/>
</dbReference>
<keyword evidence="3" id="KW-0723">Serine/threonine-protein kinase</keyword>
<dbReference type="PROSITE" id="PS00108">
    <property type="entry name" value="PROTEIN_KINASE_ST"/>
    <property type="match status" value="1"/>
</dbReference>
<dbReference type="PROSITE" id="PS50011">
    <property type="entry name" value="PROTEIN_KINASE_DOM"/>
    <property type="match status" value="1"/>
</dbReference>
<dbReference type="EC" id="2.7.11.1" evidence="2"/>
<proteinExistence type="inferred from homology"/>
<evidence type="ECO:0000256" key="1">
    <source>
        <dbReference type="ARBA" id="ARBA00009903"/>
    </source>
</evidence>
<comment type="similarity">
    <text evidence="1">Belongs to the protein kinase superfamily. AGC Ser/Thr protein kinase family.</text>
</comment>